<feature type="disulfide bond" evidence="16">
    <location>
        <begin position="62"/>
        <end position="353"/>
    </location>
</feature>
<evidence type="ECO:0000256" key="3">
    <source>
        <dbReference type="ARBA" id="ARBA00008871"/>
    </source>
</evidence>
<dbReference type="GO" id="GO:0045121">
    <property type="term" value="C:membrane raft"/>
    <property type="evidence" value="ECO:0007669"/>
    <property type="project" value="Ensembl"/>
</dbReference>
<feature type="disulfide bond" evidence="16">
    <location>
        <begin position="383"/>
        <end position="437"/>
    </location>
</feature>
<dbReference type="Pfam" id="PF01630">
    <property type="entry name" value="Glyco_hydro_56"/>
    <property type="match status" value="1"/>
</dbReference>
<evidence type="ECO:0000256" key="10">
    <source>
        <dbReference type="ARBA" id="ARBA00023180"/>
    </source>
</evidence>
<evidence type="ECO:0000256" key="15">
    <source>
        <dbReference type="PIRSR" id="PIRSR038193-2"/>
    </source>
</evidence>
<dbReference type="OrthoDB" id="5796153at2759"/>
<evidence type="ECO:0000256" key="17">
    <source>
        <dbReference type="RuleBase" id="RU610713"/>
    </source>
</evidence>
<evidence type="ECO:0000256" key="5">
    <source>
        <dbReference type="ARBA" id="ARBA00022622"/>
    </source>
</evidence>
<gene>
    <name evidence="18" type="primary">LOC102920866</name>
</gene>
<keyword evidence="4" id="KW-1003">Cell membrane</keyword>
<dbReference type="InterPro" id="IPR001439">
    <property type="entry name" value="Hyaluronidase_PH20/Hyal5"/>
</dbReference>
<dbReference type="InterPro" id="IPR018155">
    <property type="entry name" value="Hyaluronidase"/>
</dbReference>
<dbReference type="PANTHER" id="PTHR11769">
    <property type="entry name" value="HYALURONIDASE"/>
    <property type="match status" value="1"/>
</dbReference>
<keyword evidence="5" id="KW-0336">GPI-anchor</keyword>
<feature type="active site" description="Proton donor" evidence="14">
    <location>
        <position position="149"/>
    </location>
</feature>
<dbReference type="GO" id="GO:0005975">
    <property type="term" value="P:carbohydrate metabolic process"/>
    <property type="evidence" value="ECO:0007669"/>
    <property type="project" value="UniProtKB-UniRule"/>
</dbReference>
<reference evidence="18 19" key="1">
    <citation type="submission" date="2018-10" db="EMBL/GenBank/DDBJ databases">
        <title>Improved assembly of the deer mouse Peromyscus maniculatus genome.</title>
        <authorList>
            <person name="Lassance J.-M."/>
            <person name="Hoekstra H.E."/>
        </authorList>
    </citation>
    <scope>NUCLEOTIDE SEQUENCE [LARGE SCALE GENOMIC DNA]</scope>
</reference>
<dbReference type="FunFam" id="3.20.20.70:FF:000065">
    <property type="entry name" value="Hyaluronidase"/>
    <property type="match status" value="1"/>
</dbReference>
<accession>A0A6I9M6P7</accession>
<keyword evidence="8" id="KW-0472">Membrane</keyword>
<feature type="disulfide bond" evidence="16">
    <location>
        <begin position="439"/>
        <end position="445"/>
    </location>
</feature>
<sequence length="513" mass="58475">MGGLRFKHLYWGSFVESGGTFQSVLIIFLLIPCSLTVVDYRAAPILPNETFLWIWNVPTEACIGAFNHSIDLSLFPLIGSPRKTATGQPVTLFYVDRLGLYPHIDTKMVEHHGGIPQLGNLQDHLAKARTDIEHYIPTDSLGLAVIDWEEWRPTWLRNWRPKDIYRNKSIDLVQTNNAGISISDATKRAKEEFEEAGKRFMEETLKLGKSVRPKNLWGYYLFPDCYNNKFQNPNYDGKCPDVEKQRNDDLNWMWRESTGLYPSVYLKRDLKSNRQATLYVRFRVVESIRVSKVRNEKDPVPIFVYIRVVFTDNTTEYLLEEDLVNTIGEIVALGPAGIIVWDAMSLAQRAPGCPILHNYLKTTLNPYIINVTLAAKMCSQTLCEGKGACSRKNESSDVYLHLNPSHLSIELTNNSKYEIRGNPTIGDLEYFYKHFQCSCFTNMNCKENSEIEDIEDVNVCTGDNVCIKAEVVDLASYLLPGKSLLFLIALMHILLHLPEDIFLFLGKMLIGAP</sequence>
<dbReference type="PIRSF" id="PIRSF500773">
    <property type="entry name" value="Hyaluronidase_PH20_Hyal5"/>
    <property type="match status" value="1"/>
</dbReference>
<dbReference type="InterPro" id="IPR013785">
    <property type="entry name" value="Aldolase_TIM"/>
</dbReference>
<comment type="catalytic activity">
    <reaction evidence="1 13 17">
        <text>Random hydrolysis of (1-&gt;4)-linkages between N-acetyl-beta-D-glucosamine and D-glucuronate residues in hyaluronate.</text>
        <dbReference type="EC" id="3.2.1.35"/>
    </reaction>
</comment>
<evidence type="ECO:0000256" key="4">
    <source>
        <dbReference type="ARBA" id="ARBA00022475"/>
    </source>
</evidence>
<proteinExistence type="inferred from homology"/>
<evidence type="ECO:0000256" key="9">
    <source>
        <dbReference type="ARBA" id="ARBA00023157"/>
    </source>
</evidence>
<dbReference type="Proteomes" id="UP000694547">
    <property type="component" value="Chromosome 3"/>
</dbReference>
<dbReference type="RefSeq" id="XP_006988468.1">
    <property type="nucleotide sequence ID" value="XM_006988406.4"/>
</dbReference>
<keyword evidence="11" id="KW-0449">Lipoprotein</keyword>
<evidence type="ECO:0000256" key="2">
    <source>
        <dbReference type="ARBA" id="ARBA00004609"/>
    </source>
</evidence>
<dbReference type="PIRSF" id="PIRSF038193">
    <property type="entry name" value="Hyaluronidase"/>
    <property type="match status" value="1"/>
</dbReference>
<protein>
    <recommendedName>
        <fullName evidence="13 17">Hyaluronidase</fullName>
        <ecNumber evidence="13 17">3.2.1.35</ecNumber>
    </recommendedName>
</protein>
<keyword evidence="9 16" id="KW-1015">Disulfide bond</keyword>
<dbReference type="InterPro" id="IPR017853">
    <property type="entry name" value="GH"/>
</dbReference>
<feature type="disulfide bond" evidence="16">
    <location>
        <begin position="378"/>
        <end position="389"/>
    </location>
</feature>
<evidence type="ECO:0000256" key="11">
    <source>
        <dbReference type="ARBA" id="ARBA00023288"/>
    </source>
</evidence>
<evidence type="ECO:0000256" key="12">
    <source>
        <dbReference type="ARBA" id="ARBA00023295"/>
    </source>
</evidence>
<evidence type="ECO:0000256" key="8">
    <source>
        <dbReference type="ARBA" id="ARBA00023136"/>
    </source>
</evidence>
<evidence type="ECO:0000313" key="18">
    <source>
        <dbReference type="Ensembl" id="ENSPEMP00000000896.1"/>
    </source>
</evidence>
<keyword evidence="19" id="KW-1185">Reference proteome</keyword>
<keyword evidence="12 13" id="KW-0326">Glycosidase</keyword>
<reference evidence="18" key="2">
    <citation type="submission" date="2025-08" db="UniProtKB">
        <authorList>
            <consortium name="Ensembl"/>
        </authorList>
    </citation>
    <scope>IDENTIFICATION</scope>
</reference>
<dbReference type="GO" id="GO:0030214">
    <property type="term" value="P:hyaluronan catabolic process"/>
    <property type="evidence" value="ECO:0007669"/>
    <property type="project" value="TreeGrafter"/>
</dbReference>
<dbReference type="GeneTree" id="ENSGT01020000230364"/>
<keyword evidence="10" id="KW-0325">Glycoprotein</keyword>
<dbReference type="PRINTS" id="PR00846">
    <property type="entry name" value="GLHYDRLASE56"/>
</dbReference>
<evidence type="ECO:0000256" key="16">
    <source>
        <dbReference type="PIRSR" id="PIRSR038193-3"/>
    </source>
</evidence>
<dbReference type="Gene3D" id="3.20.20.70">
    <property type="entry name" value="Aldolase class I"/>
    <property type="match status" value="1"/>
</dbReference>
<evidence type="ECO:0000256" key="6">
    <source>
        <dbReference type="ARBA" id="ARBA00022729"/>
    </source>
</evidence>
<keyword evidence="6" id="KW-0732">Signal</keyword>
<dbReference type="AlphaFoldDB" id="A0A6I9M6P7"/>
<dbReference type="PRINTS" id="PR00848">
    <property type="entry name" value="SPERMPH20"/>
</dbReference>
<name>A0A6I9M6P7_PERMB</name>
<evidence type="ECO:0000256" key="7">
    <source>
        <dbReference type="ARBA" id="ARBA00022801"/>
    </source>
</evidence>
<comment type="similarity">
    <text evidence="3 13 17">Belongs to the glycosyl hydrolase 56 family.</text>
</comment>
<dbReference type="EC" id="3.2.1.35" evidence="13 17"/>
<comment type="subcellular location">
    <subcellularLocation>
        <location evidence="2">Cell membrane</location>
        <topology evidence="2">Lipid-anchor</topology>
        <topology evidence="2">GPI-anchor</topology>
    </subcellularLocation>
</comment>
<keyword evidence="7 13" id="KW-0378">Hydrolase</keyword>
<evidence type="ECO:0000256" key="13">
    <source>
        <dbReference type="PIRNR" id="PIRNR038193"/>
    </source>
</evidence>
<reference evidence="18" key="3">
    <citation type="submission" date="2025-09" db="UniProtKB">
        <authorList>
            <consortium name="Ensembl"/>
        </authorList>
    </citation>
    <scope>IDENTIFICATION</scope>
</reference>
<dbReference type="GO" id="GO:0001669">
    <property type="term" value="C:acrosomal vesicle"/>
    <property type="evidence" value="ECO:0007669"/>
    <property type="project" value="Ensembl"/>
</dbReference>
<dbReference type="GO" id="GO:0007342">
    <property type="term" value="P:fusion of sperm to egg plasma membrane involved in single fertilization"/>
    <property type="evidence" value="ECO:0007669"/>
    <property type="project" value="InterPro"/>
</dbReference>
<dbReference type="SUPFAM" id="SSF51445">
    <property type="entry name" value="(Trans)glycosidases"/>
    <property type="match status" value="1"/>
</dbReference>
<feature type="glycosylation site" description="N-linked (GlcNAc...) asparagine" evidence="15">
    <location>
        <position position="370"/>
    </location>
</feature>
<dbReference type="Ensembl" id="ENSPEMT00000000903.2">
    <property type="protein sequence ID" value="ENSPEMP00000000896.1"/>
    <property type="gene ID" value="ENSPEMG00000000657.2"/>
</dbReference>
<dbReference type="GeneID" id="102920866"/>
<dbReference type="GO" id="GO:0009897">
    <property type="term" value="C:external side of plasma membrane"/>
    <property type="evidence" value="ECO:0007669"/>
    <property type="project" value="Ensembl"/>
</dbReference>
<evidence type="ECO:0000313" key="19">
    <source>
        <dbReference type="Proteomes" id="UP000694547"/>
    </source>
</evidence>
<evidence type="ECO:0000256" key="1">
    <source>
        <dbReference type="ARBA" id="ARBA00000251"/>
    </source>
</evidence>
<dbReference type="PANTHER" id="PTHR11769:SF17">
    <property type="entry name" value="HYALURONIDASE PH-20"/>
    <property type="match status" value="1"/>
</dbReference>
<evidence type="ECO:0000256" key="14">
    <source>
        <dbReference type="PIRSR" id="PIRSR038193-1"/>
    </source>
</evidence>
<dbReference type="GO" id="GO:0004415">
    <property type="term" value="F:hyalurononglucosaminidase activity"/>
    <property type="evidence" value="ECO:0007669"/>
    <property type="project" value="UniProtKB-UniRule"/>
</dbReference>
<feature type="disulfide bond" evidence="16">
    <location>
        <begin position="225"/>
        <end position="239"/>
    </location>
</feature>
<organism evidence="18 19">
    <name type="scientific">Peromyscus maniculatus bairdii</name>
    <name type="common">Prairie deer mouse</name>
    <dbReference type="NCBI Taxonomy" id="230844"/>
    <lineage>
        <taxon>Eukaryota</taxon>
        <taxon>Metazoa</taxon>
        <taxon>Chordata</taxon>
        <taxon>Craniata</taxon>
        <taxon>Vertebrata</taxon>
        <taxon>Euteleostomi</taxon>
        <taxon>Mammalia</taxon>
        <taxon>Eutheria</taxon>
        <taxon>Euarchontoglires</taxon>
        <taxon>Glires</taxon>
        <taxon>Rodentia</taxon>
        <taxon>Myomorpha</taxon>
        <taxon>Muroidea</taxon>
        <taxon>Cricetidae</taxon>
        <taxon>Neotominae</taxon>
        <taxon>Peromyscus</taxon>
    </lineage>
</organism>